<sequence>MLNFGQNFWLLILPTTLVTLAIIVILFVLVKLGLKRIFRFIFFVGIASLVIYFLANVSLFHWTLITIVFTLTVSLFSKEIFQTYYGIDVDKSLFVKMNLTKLKTKLKFLPVILYLSIFFTTPEGYPIGVKQFFGIDVNEIIYVKQSEQDKLTIFINDEEEIQLKTDDKLEIGANEIIISSNGKETTFLSKNAMFDIENQKWFYQLESVFDVGNDKYYSFSPNINAFDYKLATVMIRILIIEIIYLFTILVEFFYSKKIQSLLGLAPELKDFQGEWYQLETYDWYQKNFVYSLPSFVIKGETLIIKDRKIATPISYSGEGIEFEIGDTKYRLQLDDGKLYYNEYIFLHKNSSEYKALRKDVKLKKLERQSDFLLKPVLVACPPFLRTEHIYFVQVDRLIATRTKEACFSNMDVIRKEIILPDYSRVPYSRNSDRFNINGRIYEIIE</sequence>
<dbReference type="RefSeq" id="WP_044689287.1">
    <property type="nucleotide sequence ID" value="NZ_CEHX01000005.1"/>
</dbReference>
<feature type="transmembrane region" description="Helical" evidence="1">
    <location>
        <begin position="37"/>
        <end position="54"/>
    </location>
</feature>
<feature type="transmembrane region" description="Helical" evidence="1">
    <location>
        <begin position="60"/>
        <end position="77"/>
    </location>
</feature>
<keyword evidence="1" id="KW-0812">Transmembrane</keyword>
<accession>A0A0Z8IXB2</accession>
<evidence type="ECO:0000313" key="2">
    <source>
        <dbReference type="EMBL" id="CYV43443.1"/>
    </source>
</evidence>
<name>A0A0Z8IXB2_STRSU</name>
<protein>
    <submittedName>
        <fullName evidence="2">Uncharacterized protein</fullName>
    </submittedName>
</protein>
<feature type="transmembrane region" description="Helical" evidence="1">
    <location>
        <begin position="6"/>
        <end position="30"/>
    </location>
</feature>
<evidence type="ECO:0000256" key="1">
    <source>
        <dbReference type="SAM" id="Phobius"/>
    </source>
</evidence>
<gene>
    <name evidence="2" type="ORF">ERS132431_01436</name>
</gene>
<dbReference type="EMBL" id="FIHS01000017">
    <property type="protein sequence ID" value="CYV43443.1"/>
    <property type="molecule type" value="Genomic_DNA"/>
</dbReference>
<evidence type="ECO:0000313" key="3">
    <source>
        <dbReference type="Proteomes" id="UP000071533"/>
    </source>
</evidence>
<reference evidence="2 3" key="1">
    <citation type="submission" date="2016-02" db="EMBL/GenBank/DDBJ databases">
        <authorList>
            <consortium name="Pathogen Informatics"/>
        </authorList>
    </citation>
    <scope>NUCLEOTIDE SEQUENCE [LARGE SCALE GENOMIC DNA]</scope>
    <source>
        <strain evidence="2 3">LSS69</strain>
    </source>
</reference>
<dbReference type="Proteomes" id="UP000071533">
    <property type="component" value="Unassembled WGS sequence"/>
</dbReference>
<keyword evidence="1" id="KW-0472">Membrane</keyword>
<proteinExistence type="predicted"/>
<feature type="transmembrane region" description="Helical" evidence="1">
    <location>
        <begin position="233"/>
        <end position="254"/>
    </location>
</feature>
<dbReference type="AlphaFoldDB" id="A0A0Z8IXB2"/>
<organism evidence="2 3">
    <name type="scientific">Streptococcus suis</name>
    <dbReference type="NCBI Taxonomy" id="1307"/>
    <lineage>
        <taxon>Bacteria</taxon>
        <taxon>Bacillati</taxon>
        <taxon>Bacillota</taxon>
        <taxon>Bacilli</taxon>
        <taxon>Lactobacillales</taxon>
        <taxon>Streptococcaceae</taxon>
        <taxon>Streptococcus</taxon>
    </lineage>
</organism>
<keyword evidence="1" id="KW-1133">Transmembrane helix</keyword>